<dbReference type="Gene3D" id="1.10.510.10">
    <property type="entry name" value="Transferase(Phosphotransferase) domain 1"/>
    <property type="match status" value="1"/>
</dbReference>
<dbReference type="RefSeq" id="XP_025342694.1">
    <property type="nucleotide sequence ID" value="XM_025484479.1"/>
</dbReference>
<feature type="compositionally biased region" description="Low complexity" evidence="4">
    <location>
        <begin position="46"/>
        <end position="57"/>
    </location>
</feature>
<dbReference type="PANTHER" id="PTHR44167">
    <property type="entry name" value="OVARIAN-SPECIFIC SERINE/THREONINE-PROTEIN KINASE LOK-RELATED"/>
    <property type="match status" value="1"/>
</dbReference>
<dbReference type="GeneID" id="37006077"/>
<dbReference type="SUPFAM" id="SSF56112">
    <property type="entry name" value="Protein kinase-like (PK-like)"/>
    <property type="match status" value="1"/>
</dbReference>
<dbReference type="GO" id="GO:0044773">
    <property type="term" value="P:mitotic DNA damage checkpoint signaling"/>
    <property type="evidence" value="ECO:0007669"/>
    <property type="project" value="TreeGrafter"/>
</dbReference>
<keyword evidence="2 3" id="KW-0067">ATP-binding</keyword>
<dbReference type="PROSITE" id="PS50011">
    <property type="entry name" value="PROTEIN_KINASE_DOM"/>
    <property type="match status" value="1"/>
</dbReference>
<evidence type="ECO:0000259" key="5">
    <source>
        <dbReference type="PROSITE" id="PS50011"/>
    </source>
</evidence>
<dbReference type="Proteomes" id="UP000244309">
    <property type="component" value="Unassembled WGS sequence"/>
</dbReference>
<dbReference type="InterPro" id="IPR017441">
    <property type="entry name" value="Protein_kinase_ATP_BS"/>
</dbReference>
<dbReference type="InterPro" id="IPR011009">
    <property type="entry name" value="Kinase-like_dom_sf"/>
</dbReference>
<feature type="region of interest" description="Disordered" evidence="4">
    <location>
        <begin position="1"/>
        <end position="89"/>
    </location>
</feature>
<proteinExistence type="predicted"/>
<keyword evidence="1 3" id="KW-0547">Nucleotide-binding</keyword>
<evidence type="ECO:0000313" key="7">
    <source>
        <dbReference type="Proteomes" id="UP000244309"/>
    </source>
</evidence>
<dbReference type="GO" id="GO:0005524">
    <property type="term" value="F:ATP binding"/>
    <property type="evidence" value="ECO:0007669"/>
    <property type="project" value="UniProtKB-UniRule"/>
</dbReference>
<feature type="region of interest" description="Disordered" evidence="4">
    <location>
        <begin position="573"/>
        <end position="616"/>
    </location>
</feature>
<feature type="compositionally biased region" description="Basic and acidic residues" evidence="4">
    <location>
        <begin position="11"/>
        <end position="24"/>
    </location>
</feature>
<evidence type="ECO:0000256" key="2">
    <source>
        <dbReference type="ARBA" id="ARBA00022840"/>
    </source>
</evidence>
<feature type="compositionally biased region" description="Basic and acidic residues" evidence="4">
    <location>
        <begin position="66"/>
        <end position="89"/>
    </location>
</feature>
<dbReference type="PROSITE" id="PS00107">
    <property type="entry name" value="PROTEIN_KINASE_ATP"/>
    <property type="match status" value="1"/>
</dbReference>
<dbReference type="STRING" id="45357.A0A2V1AVE7"/>
<dbReference type="GO" id="GO:0004674">
    <property type="term" value="F:protein serine/threonine kinase activity"/>
    <property type="evidence" value="ECO:0007669"/>
    <property type="project" value="TreeGrafter"/>
</dbReference>
<feature type="compositionally biased region" description="Basic residues" evidence="4">
    <location>
        <begin position="1"/>
        <end position="10"/>
    </location>
</feature>
<accession>A0A2V1AVE7</accession>
<feature type="compositionally biased region" description="Polar residues" evidence="4">
    <location>
        <begin position="534"/>
        <end position="543"/>
    </location>
</feature>
<name>A0A2V1AVE7_9ASCO</name>
<dbReference type="SMART" id="SM00220">
    <property type="entry name" value="S_TKc"/>
    <property type="match status" value="1"/>
</dbReference>
<evidence type="ECO:0000256" key="3">
    <source>
        <dbReference type="PROSITE-ProRule" id="PRU10141"/>
    </source>
</evidence>
<dbReference type="InterPro" id="IPR000719">
    <property type="entry name" value="Prot_kinase_dom"/>
</dbReference>
<feature type="region of interest" description="Disordered" evidence="4">
    <location>
        <begin position="628"/>
        <end position="665"/>
    </location>
</feature>
<dbReference type="InterPro" id="IPR008271">
    <property type="entry name" value="Ser/Thr_kinase_AS"/>
</dbReference>
<feature type="compositionally biased region" description="Polar residues" evidence="4">
    <location>
        <begin position="702"/>
        <end position="719"/>
    </location>
</feature>
<reference evidence="6 7" key="1">
    <citation type="submission" date="2017-12" db="EMBL/GenBank/DDBJ databases">
        <title>Genome Sequence of a Multidrug-Resistant Candida haemulonii Isolate from a Patient with Chronic Leg Ulcers in Israel.</title>
        <authorList>
            <person name="Chow N.A."/>
            <person name="Gade L."/>
            <person name="Batra D."/>
            <person name="Rowe L.A."/>
            <person name="Ben-Ami R."/>
            <person name="Loparev V.N."/>
            <person name="Litvintseva A.P."/>
        </authorList>
    </citation>
    <scope>NUCLEOTIDE SEQUENCE [LARGE SCALE GENOMIC DNA]</scope>
    <source>
        <strain evidence="6 7">B11899</strain>
    </source>
</reference>
<evidence type="ECO:0000256" key="1">
    <source>
        <dbReference type="ARBA" id="ARBA00022741"/>
    </source>
</evidence>
<feature type="region of interest" description="Disordered" evidence="4">
    <location>
        <begin position="686"/>
        <end position="723"/>
    </location>
</feature>
<dbReference type="GO" id="GO:0005634">
    <property type="term" value="C:nucleus"/>
    <property type="evidence" value="ECO:0007669"/>
    <property type="project" value="TreeGrafter"/>
</dbReference>
<gene>
    <name evidence="6" type="ORF">CXQ85_000745</name>
</gene>
<dbReference type="OrthoDB" id="4062651at2759"/>
<keyword evidence="7" id="KW-1185">Reference proteome</keyword>
<feature type="domain" description="Protein kinase" evidence="5">
    <location>
        <begin position="190"/>
        <end position="496"/>
    </location>
</feature>
<feature type="compositionally biased region" description="Polar residues" evidence="4">
    <location>
        <begin position="650"/>
        <end position="662"/>
    </location>
</feature>
<dbReference type="GO" id="GO:0030447">
    <property type="term" value="P:filamentous growth"/>
    <property type="evidence" value="ECO:0007669"/>
    <property type="project" value="UniProtKB-ARBA"/>
</dbReference>
<organism evidence="6 7">
    <name type="scientific">Candidozyma haemuli</name>
    <dbReference type="NCBI Taxonomy" id="45357"/>
    <lineage>
        <taxon>Eukaryota</taxon>
        <taxon>Fungi</taxon>
        <taxon>Dikarya</taxon>
        <taxon>Ascomycota</taxon>
        <taxon>Saccharomycotina</taxon>
        <taxon>Pichiomycetes</taxon>
        <taxon>Metschnikowiaceae</taxon>
        <taxon>Candidozyma</taxon>
    </lineage>
</organism>
<dbReference type="AlphaFoldDB" id="A0A2V1AVE7"/>
<sequence length="768" mass="85557">MTEKHHLKNLFHRDKKSERQDGGHHGISKLFHHDKKKDHSPEPSDKTSVSSDVSKFSRTPSALSLKRSDSNAMREKQQHKQDLPPHNRPVKRAETFAHAPSPKFGLSKKNSFHGSNNHGSCNHHEKIKYNPYGMIKNPSDQVPHSASFYLKGGPDSGARVPANPVANPNDYLPEELHENHINFLDDFEFEADVNKLGDGGSADVRTVQLAGNKKKLYALKKLTMFPKETDEEFYKRAAKEYIISRHIAESRHVVNTIAILRLQSQGNITRGWGIIMEYCQGGDLFNQIVKPGWKRSSINEKYCLFKQIAFGLKFLHDRDIVHRDLKPENILLDSHGVAKLCDFGVSDWGHEEPMNFDSPIKKSTAYVGSPPYSSPEVMKLKDASSSEKHSLAYDPFKMDAWGLGMLLFCMVYAGVPFQQSSLNDHQFRDYKFNRDRFTSDHPSFKNNNEFARGPGSEFKWAVKFESNGAARAAWKLCDPEVKSRYDLDLLLKDPWFSGLEMCIYEHPDQHVNPFINGAGAPSSSNSSVHAPSATTSRKNTSYGNLEEENASLHTPIRSMLDMAGFQAADDNVSVKSSSSLQHSKPAEERLVKNRGSSDASLHSVSSTGSSTKLKSMCDIGASDKNTLPRVAEAEHEDSKPTLPAVHENDGPSSAEQDGNVSNGKIEEGGEAEFQDCLNAAEQLNLEDGEEQLKVPNDGESVAESTAESKPPSSASQTTGEENEKANFFRDKILHDSDDLKLDNTGCCELGYKIKKHHHLDISSAKAKR</sequence>
<evidence type="ECO:0000313" key="6">
    <source>
        <dbReference type="EMBL" id="PVH21754.1"/>
    </source>
</evidence>
<feature type="compositionally biased region" description="Basic residues" evidence="4">
    <location>
        <begin position="26"/>
        <end position="36"/>
    </location>
</feature>
<feature type="compositionally biased region" description="Low complexity" evidence="4">
    <location>
        <begin position="600"/>
        <end position="614"/>
    </location>
</feature>
<feature type="compositionally biased region" description="Low complexity" evidence="4">
    <location>
        <begin position="516"/>
        <end position="533"/>
    </location>
</feature>
<dbReference type="PROSITE" id="PS00108">
    <property type="entry name" value="PROTEIN_KINASE_ST"/>
    <property type="match status" value="1"/>
</dbReference>
<dbReference type="Pfam" id="PF00069">
    <property type="entry name" value="Pkinase"/>
    <property type="match status" value="1"/>
</dbReference>
<feature type="region of interest" description="Disordered" evidence="4">
    <location>
        <begin position="515"/>
        <end position="545"/>
    </location>
</feature>
<feature type="binding site" evidence="3">
    <location>
        <position position="220"/>
    </location>
    <ligand>
        <name>ATP</name>
        <dbReference type="ChEBI" id="CHEBI:30616"/>
    </ligand>
</feature>
<protein>
    <recommendedName>
        <fullName evidence="5">Protein kinase domain-containing protein</fullName>
    </recommendedName>
</protein>
<dbReference type="VEuPathDB" id="FungiDB:CXQ85_000745"/>
<dbReference type="PANTHER" id="PTHR44167:SF24">
    <property type="entry name" value="SERINE_THREONINE-PROTEIN KINASE CHK2"/>
    <property type="match status" value="1"/>
</dbReference>
<comment type="caution">
    <text evidence="6">The sequence shown here is derived from an EMBL/GenBank/DDBJ whole genome shotgun (WGS) entry which is preliminary data.</text>
</comment>
<evidence type="ECO:0000256" key="4">
    <source>
        <dbReference type="SAM" id="MobiDB-lite"/>
    </source>
</evidence>
<dbReference type="EMBL" id="PKFO01000005">
    <property type="protein sequence ID" value="PVH21754.1"/>
    <property type="molecule type" value="Genomic_DNA"/>
</dbReference>